<evidence type="ECO:0000313" key="2">
    <source>
        <dbReference type="EMBL" id="CAK9078407.1"/>
    </source>
</evidence>
<protein>
    <submittedName>
        <fullName evidence="2">Uncharacterized protein</fullName>
    </submittedName>
</protein>
<proteinExistence type="predicted"/>
<dbReference type="EMBL" id="CAXAMM010038335">
    <property type="protein sequence ID" value="CAK9078407.1"/>
    <property type="molecule type" value="Genomic_DNA"/>
</dbReference>
<accession>A0ABP0PSX8</accession>
<reference evidence="2 3" key="1">
    <citation type="submission" date="2024-02" db="EMBL/GenBank/DDBJ databases">
        <authorList>
            <person name="Chen Y."/>
            <person name="Shah S."/>
            <person name="Dougan E. K."/>
            <person name="Thang M."/>
            <person name="Chan C."/>
        </authorList>
    </citation>
    <scope>NUCLEOTIDE SEQUENCE [LARGE SCALE GENOMIC DNA]</scope>
</reference>
<comment type="caution">
    <text evidence="2">The sequence shown here is derived from an EMBL/GenBank/DDBJ whole genome shotgun (WGS) entry which is preliminary data.</text>
</comment>
<sequence>MESDKKSEISDRLHPTPPAQQQPNVRRPAPHVRPHDQDQKSGSAQDERRCRVEAMFNAKLRGSEVLDRQSYIELMKFLGFPLNEAHVLLEEN</sequence>
<name>A0ABP0PSX8_9DINO</name>
<organism evidence="2 3">
    <name type="scientific">Durusdinium trenchii</name>
    <dbReference type="NCBI Taxonomy" id="1381693"/>
    <lineage>
        <taxon>Eukaryota</taxon>
        <taxon>Sar</taxon>
        <taxon>Alveolata</taxon>
        <taxon>Dinophyceae</taxon>
        <taxon>Suessiales</taxon>
        <taxon>Symbiodiniaceae</taxon>
        <taxon>Durusdinium</taxon>
    </lineage>
</organism>
<gene>
    <name evidence="2" type="ORF">SCF082_LOCUS37492</name>
</gene>
<evidence type="ECO:0000313" key="3">
    <source>
        <dbReference type="Proteomes" id="UP001642464"/>
    </source>
</evidence>
<dbReference type="Proteomes" id="UP001642464">
    <property type="component" value="Unassembled WGS sequence"/>
</dbReference>
<feature type="region of interest" description="Disordered" evidence="1">
    <location>
        <begin position="1"/>
        <end position="49"/>
    </location>
</feature>
<evidence type="ECO:0000256" key="1">
    <source>
        <dbReference type="SAM" id="MobiDB-lite"/>
    </source>
</evidence>
<feature type="compositionally biased region" description="Basic and acidic residues" evidence="1">
    <location>
        <begin position="33"/>
        <end position="49"/>
    </location>
</feature>
<keyword evidence="3" id="KW-1185">Reference proteome</keyword>
<feature type="compositionally biased region" description="Basic and acidic residues" evidence="1">
    <location>
        <begin position="1"/>
        <end position="14"/>
    </location>
</feature>